<accession>A0A858R333</accession>
<evidence type="ECO:0008006" key="3">
    <source>
        <dbReference type="Google" id="ProtNLM"/>
    </source>
</evidence>
<name>A0A858R333_9PROT</name>
<proteinExistence type="predicted"/>
<gene>
    <name evidence="1" type="ORF">HHL28_00600</name>
</gene>
<evidence type="ECO:0000313" key="1">
    <source>
        <dbReference type="EMBL" id="QJE71811.1"/>
    </source>
</evidence>
<dbReference type="KEGG" id="acru:HHL28_00600"/>
<organism evidence="1 2">
    <name type="scientific">Aerophototrophica crusticola</name>
    <dbReference type="NCBI Taxonomy" id="1709002"/>
    <lineage>
        <taxon>Bacteria</taxon>
        <taxon>Pseudomonadati</taxon>
        <taxon>Pseudomonadota</taxon>
        <taxon>Alphaproteobacteria</taxon>
        <taxon>Rhodospirillales</taxon>
        <taxon>Rhodospirillaceae</taxon>
        <taxon>Aerophototrophica</taxon>
    </lineage>
</organism>
<keyword evidence="2" id="KW-1185">Reference proteome</keyword>
<reference evidence="1" key="1">
    <citation type="submission" date="2020-04" db="EMBL/GenBank/DDBJ databases">
        <title>A desert anoxygenic phototrophic bacterium fixes CO2 using RubisCO under aerobic conditions.</title>
        <authorList>
            <person name="Tang K."/>
        </authorList>
    </citation>
    <scope>NUCLEOTIDE SEQUENCE [LARGE SCALE GENOMIC DNA]</scope>
    <source>
        <strain evidence="1">MIMtkB3</strain>
    </source>
</reference>
<dbReference type="EMBL" id="CP051775">
    <property type="protein sequence ID" value="QJE71811.1"/>
    <property type="molecule type" value="Genomic_DNA"/>
</dbReference>
<protein>
    <recommendedName>
        <fullName evidence="3">DUF3052 domain-containing protein</fullName>
    </recommendedName>
</protein>
<evidence type="ECO:0000313" key="2">
    <source>
        <dbReference type="Proteomes" id="UP000501891"/>
    </source>
</evidence>
<sequence>MGQECATVCRWDGKVSEGKALLEGDHLLFRGGFRLRILFRELTGAETADGKLILSTPCLGRVELDIGAKAGDWLRRIRNPRGLLDKLGLKPGDKVDMLGADPDPVLSAVLDAAGIAPDRLAAPRPDVPWVLLTATGPAHLDLVPAIAETLGPKSALWVLFPKGGRAFPESLLRDTARGAGLADIKTCAVSEVTTALKWGRRKG</sequence>
<dbReference type="Proteomes" id="UP000501891">
    <property type="component" value="Chromosome"/>
</dbReference>
<dbReference type="AlphaFoldDB" id="A0A858R333"/>